<organism evidence="2 3">
    <name type="scientific">Prunus armeniaca</name>
    <name type="common">Apricot</name>
    <name type="synonym">Armeniaca vulgaris</name>
    <dbReference type="NCBI Taxonomy" id="36596"/>
    <lineage>
        <taxon>Eukaryota</taxon>
        <taxon>Viridiplantae</taxon>
        <taxon>Streptophyta</taxon>
        <taxon>Embryophyta</taxon>
        <taxon>Tracheophyta</taxon>
        <taxon>Spermatophyta</taxon>
        <taxon>Magnoliopsida</taxon>
        <taxon>eudicotyledons</taxon>
        <taxon>Gunneridae</taxon>
        <taxon>Pentapetalae</taxon>
        <taxon>rosids</taxon>
        <taxon>fabids</taxon>
        <taxon>Rosales</taxon>
        <taxon>Rosaceae</taxon>
        <taxon>Amygdaloideae</taxon>
        <taxon>Amygdaleae</taxon>
        <taxon>Prunus</taxon>
    </lineage>
</organism>
<evidence type="ECO:0000313" key="2">
    <source>
        <dbReference type="EMBL" id="CAB4293959.1"/>
    </source>
</evidence>
<dbReference type="Proteomes" id="UP000507245">
    <property type="component" value="Unassembled WGS sequence"/>
</dbReference>
<keyword evidence="1" id="KW-0812">Transmembrane</keyword>
<dbReference type="OrthoDB" id="567237at2759"/>
<evidence type="ECO:0000256" key="1">
    <source>
        <dbReference type="SAM" id="Phobius"/>
    </source>
</evidence>
<feature type="transmembrane region" description="Helical" evidence="1">
    <location>
        <begin position="20"/>
        <end position="43"/>
    </location>
</feature>
<keyword evidence="3" id="KW-1185">Reference proteome</keyword>
<reference evidence="3" key="1">
    <citation type="journal article" date="2020" name="Genome Biol.">
        <title>Gamete binning: chromosome-level and haplotype-resolved genome assembly enabled by high-throughput single-cell sequencing of gamete genomes.</title>
        <authorList>
            <person name="Campoy J.A."/>
            <person name="Sun H."/>
            <person name="Goel M."/>
            <person name="Jiao W.-B."/>
            <person name="Folz-Donahue K."/>
            <person name="Wang N."/>
            <person name="Rubio M."/>
            <person name="Liu C."/>
            <person name="Kukat C."/>
            <person name="Ruiz D."/>
            <person name="Huettel B."/>
            <person name="Schneeberger K."/>
        </authorList>
    </citation>
    <scope>NUCLEOTIDE SEQUENCE [LARGE SCALE GENOMIC DNA]</scope>
    <source>
        <strain evidence="3">cv. Rojo Pasion</strain>
    </source>
</reference>
<dbReference type="InterPro" id="IPR023393">
    <property type="entry name" value="START-like_dom_sf"/>
</dbReference>
<dbReference type="AlphaFoldDB" id="A0A6J5VXE5"/>
<evidence type="ECO:0000313" key="3">
    <source>
        <dbReference type="Proteomes" id="UP000507245"/>
    </source>
</evidence>
<accession>A0A6J5VXE5</accession>
<dbReference type="EMBL" id="CAEKKB010000001">
    <property type="protein sequence ID" value="CAB4293959.1"/>
    <property type="molecule type" value="Genomic_DNA"/>
</dbReference>
<keyword evidence="1" id="KW-0472">Membrane</keyword>
<proteinExistence type="predicted"/>
<name>A0A6J5VXE5_PRUAR</name>
<dbReference type="Gene3D" id="3.30.530.20">
    <property type="match status" value="1"/>
</dbReference>
<sequence length="252" mass="29377">MAVQLVGDCFIGIFGVSNRWFPAILASSCMVYLNVWASFTFVWNTKKHLTQRVQNLDDKFLEQKEISKSILENEQLLVEQLEQSRVQEQRAILENETLRRQCLGVAQSLGLGLWVSMNWVINSHPLSLAHRHCSQKEVKKKESKKRFKTISMTKKFSCRPKDLFEILMDENRWKIWRFGSWPDGIDSTICQVRLKLEEPEPGLTIVKLTHSDIPEEDRYGNATVVENTERGWRDLIFQRIRAVFGFGICDLE</sequence>
<gene>
    <name evidence="2" type="ORF">ORAREDHAP_LOCUS3432</name>
</gene>
<dbReference type="SUPFAM" id="SSF55961">
    <property type="entry name" value="Bet v1-like"/>
    <property type="match status" value="1"/>
</dbReference>
<keyword evidence="1" id="KW-1133">Transmembrane helix</keyword>
<protein>
    <submittedName>
        <fullName evidence="2">Uncharacterized protein</fullName>
    </submittedName>
</protein>